<dbReference type="RefSeq" id="WP_187536745.1">
    <property type="nucleotide sequence ID" value="NZ_JACRTL010000007.1"/>
</dbReference>
<organism evidence="3 4">
    <name type="scientific">Massiliimalia timonensis</name>
    <dbReference type="NCBI Taxonomy" id="1987501"/>
    <lineage>
        <taxon>Bacteria</taxon>
        <taxon>Bacillati</taxon>
        <taxon>Bacillota</taxon>
        <taxon>Clostridia</taxon>
        <taxon>Eubacteriales</taxon>
        <taxon>Oscillospiraceae</taxon>
        <taxon>Massiliimalia</taxon>
    </lineage>
</organism>
<dbReference type="PANTHER" id="PTHR46797">
    <property type="entry name" value="HTH-TYPE TRANSCRIPTIONAL REGULATOR"/>
    <property type="match status" value="1"/>
</dbReference>
<dbReference type="InterPro" id="IPR010982">
    <property type="entry name" value="Lambda_DNA-bd_dom_sf"/>
</dbReference>
<gene>
    <name evidence="3" type="ORF">H8702_11645</name>
</gene>
<sequence length="133" mass="15217">MMKKRKPNPNEIDPKMKNLGKLIRGCRLYKDMTIEQLAYQSDVSVSYMWQIETGRNNISYCTLWRIADSLGVPSGQLLYGAGNPLTFQECPFKHILVPCQHCQKEDFLECCISTGSKYANDMLTCVNTLLENQ</sequence>
<dbReference type="SUPFAM" id="SSF47413">
    <property type="entry name" value="lambda repressor-like DNA-binding domains"/>
    <property type="match status" value="1"/>
</dbReference>
<dbReference type="GO" id="GO:0005829">
    <property type="term" value="C:cytosol"/>
    <property type="evidence" value="ECO:0007669"/>
    <property type="project" value="TreeGrafter"/>
</dbReference>
<evidence type="ECO:0000313" key="3">
    <source>
        <dbReference type="EMBL" id="MBC8611743.1"/>
    </source>
</evidence>
<dbReference type="Pfam" id="PF13560">
    <property type="entry name" value="HTH_31"/>
    <property type="match status" value="1"/>
</dbReference>
<feature type="domain" description="HTH cro/C1-type" evidence="2">
    <location>
        <begin position="23"/>
        <end position="77"/>
    </location>
</feature>
<accession>A0A8J6TVU0</accession>
<dbReference type="PROSITE" id="PS50943">
    <property type="entry name" value="HTH_CROC1"/>
    <property type="match status" value="1"/>
</dbReference>
<dbReference type="GO" id="GO:0003677">
    <property type="term" value="F:DNA binding"/>
    <property type="evidence" value="ECO:0007669"/>
    <property type="project" value="UniProtKB-KW"/>
</dbReference>
<dbReference type="InterPro" id="IPR050807">
    <property type="entry name" value="TransReg_Diox_bact_type"/>
</dbReference>
<proteinExistence type="predicted"/>
<dbReference type="Proteomes" id="UP000632659">
    <property type="component" value="Unassembled WGS sequence"/>
</dbReference>
<dbReference type="CDD" id="cd00093">
    <property type="entry name" value="HTH_XRE"/>
    <property type="match status" value="1"/>
</dbReference>
<dbReference type="AlphaFoldDB" id="A0A8J6TVU0"/>
<dbReference type="InterPro" id="IPR001387">
    <property type="entry name" value="Cro/C1-type_HTH"/>
</dbReference>
<dbReference type="Gene3D" id="1.10.260.40">
    <property type="entry name" value="lambda repressor-like DNA-binding domains"/>
    <property type="match status" value="1"/>
</dbReference>
<name>A0A8J6TVU0_9FIRM</name>
<comment type="caution">
    <text evidence="3">The sequence shown here is derived from an EMBL/GenBank/DDBJ whole genome shotgun (WGS) entry which is preliminary data.</text>
</comment>
<dbReference type="PANTHER" id="PTHR46797:SF1">
    <property type="entry name" value="METHYLPHOSPHONATE SYNTHASE"/>
    <property type="match status" value="1"/>
</dbReference>
<dbReference type="EMBL" id="JACRTL010000007">
    <property type="protein sequence ID" value="MBC8611743.1"/>
    <property type="molecule type" value="Genomic_DNA"/>
</dbReference>
<reference evidence="3" key="1">
    <citation type="submission" date="2020-08" db="EMBL/GenBank/DDBJ databases">
        <title>Genome public.</title>
        <authorList>
            <person name="Liu C."/>
            <person name="Sun Q."/>
        </authorList>
    </citation>
    <scope>NUCLEOTIDE SEQUENCE</scope>
    <source>
        <strain evidence="3">NSJ-15</strain>
    </source>
</reference>
<dbReference type="SMART" id="SM00530">
    <property type="entry name" value="HTH_XRE"/>
    <property type="match status" value="1"/>
</dbReference>
<evidence type="ECO:0000313" key="4">
    <source>
        <dbReference type="Proteomes" id="UP000632659"/>
    </source>
</evidence>
<protein>
    <submittedName>
        <fullName evidence="3">Helix-turn-helix transcriptional regulator</fullName>
    </submittedName>
</protein>
<evidence type="ECO:0000259" key="2">
    <source>
        <dbReference type="PROSITE" id="PS50943"/>
    </source>
</evidence>
<keyword evidence="1" id="KW-0238">DNA-binding</keyword>
<evidence type="ECO:0000256" key="1">
    <source>
        <dbReference type="ARBA" id="ARBA00023125"/>
    </source>
</evidence>
<dbReference type="GO" id="GO:0003700">
    <property type="term" value="F:DNA-binding transcription factor activity"/>
    <property type="evidence" value="ECO:0007669"/>
    <property type="project" value="TreeGrafter"/>
</dbReference>
<keyword evidence="4" id="KW-1185">Reference proteome</keyword>